<dbReference type="InterPro" id="IPR002298">
    <property type="entry name" value="DNA_polymerase_A"/>
</dbReference>
<evidence type="ECO:0000256" key="3">
    <source>
        <dbReference type="ARBA" id="ARBA00049244"/>
    </source>
</evidence>
<dbReference type="InterPro" id="IPR036844">
    <property type="entry name" value="Hint_dom_sf"/>
</dbReference>
<evidence type="ECO:0000256" key="2">
    <source>
        <dbReference type="ARBA" id="ARBA00022705"/>
    </source>
</evidence>
<dbReference type="Gene3D" id="1.10.150.20">
    <property type="entry name" value="5' to 3' exonuclease, C-terminal subdomain"/>
    <property type="match status" value="1"/>
</dbReference>
<dbReference type="InterPro" id="IPR006141">
    <property type="entry name" value="Intein_N"/>
</dbReference>
<evidence type="ECO:0000313" key="5">
    <source>
        <dbReference type="EMBL" id="OLU36218.1"/>
    </source>
</evidence>
<proteinExistence type="predicted"/>
<sequence>MTSSRRLFIDIETSSTTDLSKAGVYRYAESEDFQILLFAFSFDGDPVEVIDMKHFEALPDFLIEAILDPDVIKVAHNAAFERICLSRYFRDLGMLDDYEFLDPEDWQCSMVHAATLGLPLSLDQLSQVLNLERPKLKEGRALIKMFCSGHTEHEDPEKGQLFKEYNKRDVEAEIEIEQRLIKFPVRASIWTEYQLDQRINDSGVLVDINLATHALEISESAKESLLKRLQKMTGLENPNSPSQMKEWLLQQNLPTDTLNQKAMKALMEKASDKVRTVLELRNQLAMASVKKYEAMLNSACSDGRIRGMFQFYGAIRTGRYSGRIVQLQNLPRNKMPDLKEARSLVADKNIQALEILYDDIPDTLSQLIRTALIAPEGKDFIVADYSAIEARVLSWLAEEEWRQAVFKENGDIYCETASRMFKVPVVKHGVNGDLRQKGKQAELACIAKGELVLTDKGLVPIEEVRLDHRLWDGENWVTHEGVIDKGIRRVMTYKGLTATPDHLVLYRGSWAPLGIVSLLQTDEPYDEFFEAQTYDIKNAGPHHCFTVSGKLVHNCGYGGSVGAMKAMGALDFGMKEEELKPLVDSWRQANPKIVKYWWAVDAAIKKALRTKQPVFLKNLVFSYTSGILFIQLPSGRSLAYPKPKIETNEYGTESVTYMGLGLNKKWERLESYGPKFVENITQAISRDLLMNAMNNCRKYKIVAHVHDEIIVEADPSMSVETICQKMCELPSWANGLVLNAEGYRTPFYCKD</sequence>
<dbReference type="SUPFAM" id="SSF51294">
    <property type="entry name" value="Hedgehog/intein (Hint) domain"/>
    <property type="match status" value="1"/>
</dbReference>
<dbReference type="Pfam" id="PF00476">
    <property type="entry name" value="DNA_pol_A"/>
    <property type="match status" value="1"/>
</dbReference>
<feature type="domain" description="DNA-directed DNA polymerase family A palm" evidence="4">
    <location>
        <begin position="365"/>
        <end position="717"/>
    </location>
</feature>
<dbReference type="GeneID" id="82204015"/>
<dbReference type="GO" id="GO:0006261">
    <property type="term" value="P:DNA-templated DNA replication"/>
    <property type="evidence" value="ECO:0007669"/>
    <property type="project" value="InterPro"/>
</dbReference>
<dbReference type="PROSITE" id="PS50817">
    <property type="entry name" value="INTEIN_N_TER"/>
    <property type="match status" value="1"/>
</dbReference>
<dbReference type="SUPFAM" id="SSF53098">
    <property type="entry name" value="Ribonuclease H-like"/>
    <property type="match status" value="1"/>
</dbReference>
<dbReference type="SUPFAM" id="SSF56672">
    <property type="entry name" value="DNA/RNA polymerases"/>
    <property type="match status" value="1"/>
</dbReference>
<accession>A0A1U7NCL9</accession>
<dbReference type="GO" id="GO:0006302">
    <property type="term" value="P:double-strand break repair"/>
    <property type="evidence" value="ECO:0007669"/>
    <property type="project" value="TreeGrafter"/>
</dbReference>
<dbReference type="AlphaFoldDB" id="A0A1U7NCL9"/>
<dbReference type="PANTHER" id="PTHR10133:SF27">
    <property type="entry name" value="DNA POLYMERASE NU"/>
    <property type="match status" value="1"/>
</dbReference>
<evidence type="ECO:0000256" key="1">
    <source>
        <dbReference type="ARBA" id="ARBA00012417"/>
    </source>
</evidence>
<dbReference type="GO" id="GO:0003677">
    <property type="term" value="F:DNA binding"/>
    <property type="evidence" value="ECO:0007669"/>
    <property type="project" value="InterPro"/>
</dbReference>
<comment type="catalytic activity">
    <reaction evidence="3">
        <text>DNA(n) + a 2'-deoxyribonucleoside 5'-triphosphate = DNA(n+1) + diphosphate</text>
        <dbReference type="Rhea" id="RHEA:22508"/>
        <dbReference type="Rhea" id="RHEA-COMP:17339"/>
        <dbReference type="Rhea" id="RHEA-COMP:17340"/>
        <dbReference type="ChEBI" id="CHEBI:33019"/>
        <dbReference type="ChEBI" id="CHEBI:61560"/>
        <dbReference type="ChEBI" id="CHEBI:173112"/>
        <dbReference type="EC" id="2.7.7.7"/>
    </reaction>
</comment>
<evidence type="ECO:0000259" key="4">
    <source>
        <dbReference type="SMART" id="SM00482"/>
    </source>
</evidence>
<reference evidence="5 6" key="1">
    <citation type="submission" date="2016-11" db="EMBL/GenBank/DDBJ databases">
        <title>Description of two novel members of the family Erysipelotrichaceae: Ileibacterium lipovorans gen. nov., sp. nov. and Dubosiella newyorkensis, gen. nov., sp. nov.</title>
        <authorList>
            <person name="Cox L.M."/>
            <person name="Sohn J."/>
            <person name="Tyrrell K.L."/>
            <person name="Citron D.M."/>
            <person name="Lawson P.A."/>
            <person name="Patel N.B."/>
            <person name="Iizumi T."/>
            <person name="Perez-Perez G.I."/>
            <person name="Goldstein E.J."/>
            <person name="Blaser M.J."/>
        </authorList>
    </citation>
    <scope>NUCLEOTIDE SEQUENCE [LARGE SCALE GENOMIC DNA]</scope>
    <source>
        <strain evidence="5 6">NYU-BL-A3</strain>
    </source>
</reference>
<dbReference type="PANTHER" id="PTHR10133">
    <property type="entry name" value="DNA POLYMERASE I"/>
    <property type="match status" value="1"/>
</dbReference>
<dbReference type="Proteomes" id="UP000186341">
    <property type="component" value="Unassembled WGS sequence"/>
</dbReference>
<dbReference type="Gene3D" id="2.170.16.10">
    <property type="entry name" value="Hedgehog/Intein (Hint) domain"/>
    <property type="match status" value="1"/>
</dbReference>
<dbReference type="GO" id="GO:0003887">
    <property type="term" value="F:DNA-directed DNA polymerase activity"/>
    <property type="evidence" value="ECO:0007669"/>
    <property type="project" value="UniProtKB-EC"/>
</dbReference>
<dbReference type="InterPro" id="IPR012337">
    <property type="entry name" value="RNaseH-like_sf"/>
</dbReference>
<dbReference type="Gene3D" id="3.30.70.370">
    <property type="match status" value="1"/>
</dbReference>
<dbReference type="EC" id="2.7.7.7" evidence="1"/>
<evidence type="ECO:0000313" key="6">
    <source>
        <dbReference type="Proteomes" id="UP000186341"/>
    </source>
</evidence>
<dbReference type="InterPro" id="IPR043502">
    <property type="entry name" value="DNA/RNA_pol_sf"/>
</dbReference>
<keyword evidence="2" id="KW-0235">DNA replication</keyword>
<dbReference type="EMBL" id="MPJW01000286">
    <property type="protein sequence ID" value="OLU36218.1"/>
    <property type="molecule type" value="Genomic_DNA"/>
</dbReference>
<gene>
    <name evidence="5" type="ORF">BO222_12925</name>
</gene>
<dbReference type="InterPro" id="IPR001098">
    <property type="entry name" value="DNA-dir_DNA_pol_A_palm_dom"/>
</dbReference>
<dbReference type="SMART" id="SM00482">
    <property type="entry name" value="POLAc"/>
    <property type="match status" value="1"/>
</dbReference>
<comment type="caution">
    <text evidence="5">The sequence shown here is derived from an EMBL/GenBank/DDBJ whole genome shotgun (WGS) entry which is preliminary data.</text>
</comment>
<dbReference type="OrthoDB" id="9764911at2"/>
<keyword evidence="6" id="KW-1185">Reference proteome</keyword>
<dbReference type="GO" id="GO:0016539">
    <property type="term" value="P:intein-mediated protein splicing"/>
    <property type="evidence" value="ECO:0007669"/>
    <property type="project" value="InterPro"/>
</dbReference>
<name>A0A1U7NCL9_9FIRM</name>
<protein>
    <recommendedName>
        <fullName evidence="1">DNA-directed DNA polymerase</fullName>
        <ecNumber evidence="1">2.7.7.7</ecNumber>
    </recommendedName>
</protein>
<organism evidence="5 6">
    <name type="scientific">Ileibacterium valens</name>
    <dbReference type="NCBI Taxonomy" id="1862668"/>
    <lineage>
        <taxon>Bacteria</taxon>
        <taxon>Bacillati</taxon>
        <taxon>Bacillota</taxon>
        <taxon>Erysipelotrichia</taxon>
        <taxon>Erysipelotrichales</taxon>
        <taxon>Erysipelotrichaceae</taxon>
        <taxon>Ileibacterium</taxon>
    </lineage>
</organism>
<dbReference type="RefSeq" id="WP_075821148.1">
    <property type="nucleotide sequence ID" value="NZ_CAPNHH010000030.1"/>
</dbReference>